<evidence type="ECO:0000256" key="1">
    <source>
        <dbReference type="SAM" id="MobiDB-lite"/>
    </source>
</evidence>
<protein>
    <submittedName>
        <fullName evidence="2">Transducin/WD40 repeat-like superfamily protein</fullName>
    </submittedName>
</protein>
<evidence type="ECO:0000313" key="3">
    <source>
        <dbReference type="Proteomes" id="UP000325081"/>
    </source>
</evidence>
<proteinExistence type="predicted"/>
<reference evidence="3" key="1">
    <citation type="journal article" date="2019" name="Curr. Biol.">
        <title>Genome Sequence of Striga asiatica Provides Insight into the Evolution of Plant Parasitism.</title>
        <authorList>
            <person name="Yoshida S."/>
            <person name="Kim S."/>
            <person name="Wafula E.K."/>
            <person name="Tanskanen J."/>
            <person name="Kim Y.M."/>
            <person name="Honaas L."/>
            <person name="Yang Z."/>
            <person name="Spallek T."/>
            <person name="Conn C.E."/>
            <person name="Ichihashi Y."/>
            <person name="Cheong K."/>
            <person name="Cui S."/>
            <person name="Der J.P."/>
            <person name="Gundlach H."/>
            <person name="Jiao Y."/>
            <person name="Hori C."/>
            <person name="Ishida J.K."/>
            <person name="Kasahara H."/>
            <person name="Kiba T."/>
            <person name="Kim M.S."/>
            <person name="Koo N."/>
            <person name="Laohavisit A."/>
            <person name="Lee Y.H."/>
            <person name="Lumba S."/>
            <person name="McCourt P."/>
            <person name="Mortimer J.C."/>
            <person name="Mutuku J.M."/>
            <person name="Nomura T."/>
            <person name="Sasaki-Sekimoto Y."/>
            <person name="Seto Y."/>
            <person name="Wang Y."/>
            <person name="Wakatake T."/>
            <person name="Sakakibara H."/>
            <person name="Demura T."/>
            <person name="Yamaguchi S."/>
            <person name="Yoneyama K."/>
            <person name="Manabe R.I."/>
            <person name="Nelson D.C."/>
            <person name="Schulman A.H."/>
            <person name="Timko M.P."/>
            <person name="dePamphilis C.W."/>
            <person name="Choi D."/>
            <person name="Shirasu K."/>
        </authorList>
    </citation>
    <scope>NUCLEOTIDE SEQUENCE [LARGE SCALE GENOMIC DNA]</scope>
    <source>
        <strain evidence="3">cv. UVA1</strain>
    </source>
</reference>
<accession>A0A5A7Q8T6</accession>
<dbReference type="AlphaFoldDB" id="A0A5A7Q8T6"/>
<comment type="caution">
    <text evidence="2">The sequence shown here is derived from an EMBL/GenBank/DDBJ whole genome shotgun (WGS) entry which is preliminary data.</text>
</comment>
<feature type="compositionally biased region" description="Gly residues" evidence="1">
    <location>
        <begin position="15"/>
        <end position="26"/>
    </location>
</feature>
<sequence length="105" mass="11533">MVSDGGGFADCWTGGETGGESGGDLGGDSSSSTGNLDFVSQWQVGCLIWYWALSSSNNGPLNLYQDMSKEPSFTPILHSEYGVGIFCYTEYWGTPYYWEQKNEKK</sequence>
<organism evidence="2 3">
    <name type="scientific">Striga asiatica</name>
    <name type="common">Asiatic witchweed</name>
    <name type="synonym">Buchnera asiatica</name>
    <dbReference type="NCBI Taxonomy" id="4170"/>
    <lineage>
        <taxon>Eukaryota</taxon>
        <taxon>Viridiplantae</taxon>
        <taxon>Streptophyta</taxon>
        <taxon>Embryophyta</taxon>
        <taxon>Tracheophyta</taxon>
        <taxon>Spermatophyta</taxon>
        <taxon>Magnoliopsida</taxon>
        <taxon>eudicotyledons</taxon>
        <taxon>Gunneridae</taxon>
        <taxon>Pentapetalae</taxon>
        <taxon>asterids</taxon>
        <taxon>lamiids</taxon>
        <taxon>Lamiales</taxon>
        <taxon>Orobanchaceae</taxon>
        <taxon>Buchnereae</taxon>
        <taxon>Striga</taxon>
    </lineage>
</organism>
<dbReference type="EMBL" id="BKCP01005883">
    <property type="protein sequence ID" value="GER40461.1"/>
    <property type="molecule type" value="Genomic_DNA"/>
</dbReference>
<evidence type="ECO:0000313" key="2">
    <source>
        <dbReference type="EMBL" id="GER40461.1"/>
    </source>
</evidence>
<name>A0A5A7Q8T6_STRAF</name>
<keyword evidence="3" id="KW-1185">Reference proteome</keyword>
<gene>
    <name evidence="2" type="ORF">STAS_17139</name>
</gene>
<feature type="region of interest" description="Disordered" evidence="1">
    <location>
        <begin position="1"/>
        <end position="31"/>
    </location>
</feature>
<dbReference type="Proteomes" id="UP000325081">
    <property type="component" value="Unassembled WGS sequence"/>
</dbReference>